<organism evidence="1 2">
    <name type="scientific">Paramagnetospirillum caucaseum</name>
    <dbReference type="NCBI Taxonomy" id="1244869"/>
    <lineage>
        <taxon>Bacteria</taxon>
        <taxon>Pseudomonadati</taxon>
        <taxon>Pseudomonadota</taxon>
        <taxon>Alphaproteobacteria</taxon>
        <taxon>Rhodospirillales</taxon>
        <taxon>Magnetospirillaceae</taxon>
        <taxon>Paramagnetospirillum</taxon>
    </lineage>
</organism>
<accession>M2ZJU0</accession>
<evidence type="ECO:0000313" key="2">
    <source>
        <dbReference type="Proteomes" id="UP000011744"/>
    </source>
</evidence>
<dbReference type="EMBL" id="AONQ01000140">
    <property type="protein sequence ID" value="EME67572.1"/>
    <property type="molecule type" value="Genomic_DNA"/>
</dbReference>
<comment type="caution">
    <text evidence="1">The sequence shown here is derived from an EMBL/GenBank/DDBJ whole genome shotgun (WGS) entry which is preliminary data.</text>
</comment>
<proteinExistence type="predicted"/>
<keyword evidence="2" id="KW-1185">Reference proteome</keyword>
<name>M2ZJU0_9PROT</name>
<dbReference type="AlphaFoldDB" id="M2ZJU0"/>
<evidence type="ECO:0000313" key="1">
    <source>
        <dbReference type="EMBL" id="EME67572.1"/>
    </source>
</evidence>
<gene>
    <name evidence="1" type="ORF">H261_22813</name>
</gene>
<sequence>MHLIGTFFICLMPLPWRLMLGCWKPPRFRLENSWMRHFCILPEKKPYLTESQVNTMGLDM</sequence>
<dbReference type="PATRIC" id="fig|1244869.3.peg.4449"/>
<dbReference type="Proteomes" id="UP000011744">
    <property type="component" value="Unassembled WGS sequence"/>
</dbReference>
<protein>
    <submittedName>
        <fullName evidence="1">Uncharacterized protein</fullName>
    </submittedName>
</protein>
<reference evidence="1 2" key="1">
    <citation type="journal article" date="2014" name="Genome Announc.">
        <title>Draft Genome Sequence of Magnetospirillum sp. Strain SO-1, a Freshwater Magnetotactic Bacterium Isolated from the Ol'khovka River, Russia.</title>
        <authorList>
            <person name="Grouzdev D.S."/>
            <person name="Dziuba M.V."/>
            <person name="Sukhacheva M.S."/>
            <person name="Mardanov A.V."/>
            <person name="Beletskiy A.V."/>
            <person name="Kuznetsov B.B."/>
            <person name="Skryabin K.G."/>
        </authorList>
    </citation>
    <scope>NUCLEOTIDE SEQUENCE [LARGE SCALE GENOMIC DNA]</scope>
    <source>
        <strain evidence="1 2">SO-1</strain>
    </source>
</reference>